<reference evidence="3 4" key="1">
    <citation type="submission" date="2020-11" db="EMBL/GenBank/DDBJ databases">
        <authorList>
            <person name="Kim M.K."/>
        </authorList>
    </citation>
    <scope>NUCLEOTIDE SEQUENCE [LARGE SCALE GENOMIC DNA]</scope>
    <source>
        <strain evidence="3 4">BT662</strain>
    </source>
</reference>
<evidence type="ECO:0000256" key="2">
    <source>
        <dbReference type="SAM" id="SignalP"/>
    </source>
</evidence>
<organism evidence="3 4">
    <name type="scientific">Hymenobacter ruricola</name>
    <dbReference type="NCBI Taxonomy" id="2791023"/>
    <lineage>
        <taxon>Bacteria</taxon>
        <taxon>Pseudomonadati</taxon>
        <taxon>Bacteroidota</taxon>
        <taxon>Cytophagia</taxon>
        <taxon>Cytophagales</taxon>
        <taxon>Hymenobacteraceae</taxon>
        <taxon>Hymenobacter</taxon>
    </lineage>
</organism>
<proteinExistence type="predicted"/>
<dbReference type="EMBL" id="JADQDM010000015">
    <property type="protein sequence ID" value="MBF9223486.1"/>
    <property type="molecule type" value="Genomic_DNA"/>
</dbReference>
<evidence type="ECO:0000313" key="3">
    <source>
        <dbReference type="EMBL" id="MBF9223486.1"/>
    </source>
</evidence>
<dbReference type="RefSeq" id="WP_196294913.1">
    <property type="nucleotide sequence ID" value="NZ_JADQDM010000015.1"/>
</dbReference>
<sequence length="784" mass="81977">MSTANYLIAALSWLLLLPVASCGQTKAPVAAGPAVARANLPAPKLAVDVFGPATPSFARQLADGSRLFLGVNRADNHNVPGLARYRPDGLLDTAFCRRVAQVVPHCYKVLEAKDGKLWVHGSGSASFGAFDPPYIVRLNVDGTADGSFPKVLCSGFNAWCMLPDGRLLLGGQYLTLGQPQQLQGYLACLRPDGTLDADFMAAAGNEQGGVSALACQRDGRILVAGQGLRPKGQPAAVCSLLRLTSSGQPDPGFQVLPHGSQPLMALAVQADDKLLVLLGRGVGTLLRLLPNGAPDPTFILRLRQPFHIINGQPPLLALSDGRILFPGHVSEKPPTTGAPWRSLLCVSAIGVEDTTFRYRAQPSWVWSLQELPGGQVLAATSLVCYPTVPAARLAPTAVVVLQPDGAPLAGQVPPLLGQPASVDALAVQPDGRLLLGGGFTGVGNTPARGLARLNLDGTPDTAFARRCPTDGFVWRIAVEANGRILVAGTFGRIGNLRQPTLARLLPDGRPDSTFRPPLAPWTETGSVTLQGIGVQADGKVLISGHLQLTTGKQHKLLRLTTAGQPDATFQPPGTSEEAGPLLVQPDGKILVASSPVLLRRLLPGGAIDPDFAVIRHSGIVTALVQCPDGRLLVGGSFQAGGFSGVPSLKTLARLLPNGSADPDFHPLMFSFSYVNGLGIGPDGRILVGGSGNPEYQDHRPPPYFKLLRLLNQGPPDPTFNPRSGPNGEVNALVVCPNGTAFIGGGFASFDEKPHFGLGRLPAPPPVGTGQGANRPKAPLKSGKK</sequence>
<keyword evidence="4" id="KW-1185">Reference proteome</keyword>
<feature type="region of interest" description="Disordered" evidence="1">
    <location>
        <begin position="757"/>
        <end position="784"/>
    </location>
</feature>
<accession>A0ABS0I952</accession>
<evidence type="ECO:0000313" key="4">
    <source>
        <dbReference type="Proteomes" id="UP000618931"/>
    </source>
</evidence>
<comment type="caution">
    <text evidence="3">The sequence shown here is derived from an EMBL/GenBank/DDBJ whole genome shotgun (WGS) entry which is preliminary data.</text>
</comment>
<protein>
    <submittedName>
        <fullName evidence="3">Uncharacterized protein</fullName>
    </submittedName>
</protein>
<dbReference type="Proteomes" id="UP000618931">
    <property type="component" value="Unassembled WGS sequence"/>
</dbReference>
<dbReference type="Pfam" id="PF17164">
    <property type="entry name" value="DUF5122"/>
    <property type="match status" value="9"/>
</dbReference>
<dbReference type="Gene3D" id="2.80.10.50">
    <property type="match status" value="5"/>
</dbReference>
<name>A0ABS0I952_9BACT</name>
<feature type="chain" id="PRO_5045715942" evidence="2">
    <location>
        <begin position="23"/>
        <end position="784"/>
    </location>
</feature>
<keyword evidence="2" id="KW-0732">Signal</keyword>
<feature type="signal peptide" evidence="2">
    <location>
        <begin position="1"/>
        <end position="22"/>
    </location>
</feature>
<evidence type="ECO:0000256" key="1">
    <source>
        <dbReference type="SAM" id="MobiDB-lite"/>
    </source>
</evidence>
<dbReference type="NCBIfam" id="TIGR02608">
    <property type="entry name" value="delta_60_rpt"/>
    <property type="match status" value="7"/>
</dbReference>
<dbReference type="SUPFAM" id="SSF63829">
    <property type="entry name" value="Calcium-dependent phosphotriesterase"/>
    <property type="match status" value="3"/>
</dbReference>
<dbReference type="InterPro" id="IPR013431">
    <property type="entry name" value="Delta_60_rpt"/>
</dbReference>
<gene>
    <name evidence="3" type="ORF">I2H31_20445</name>
</gene>